<gene>
    <name evidence="1" type="ORF">F4556_005070</name>
</gene>
<dbReference type="AlphaFoldDB" id="A0A7W7SFJ2"/>
<evidence type="ECO:0000313" key="2">
    <source>
        <dbReference type="Proteomes" id="UP000573327"/>
    </source>
</evidence>
<protein>
    <recommendedName>
        <fullName evidence="3">PD-(D/E)XK endonuclease-like domain-containing protein</fullName>
    </recommendedName>
</protein>
<comment type="caution">
    <text evidence="1">The sequence shown here is derived from an EMBL/GenBank/DDBJ whole genome shotgun (WGS) entry which is preliminary data.</text>
</comment>
<keyword evidence="2" id="KW-1185">Reference proteome</keyword>
<dbReference type="Gene3D" id="3.90.320.10">
    <property type="match status" value="1"/>
</dbReference>
<organism evidence="1 2">
    <name type="scientific">Kitasatospora gansuensis</name>
    <dbReference type="NCBI Taxonomy" id="258050"/>
    <lineage>
        <taxon>Bacteria</taxon>
        <taxon>Bacillati</taxon>
        <taxon>Actinomycetota</taxon>
        <taxon>Actinomycetes</taxon>
        <taxon>Kitasatosporales</taxon>
        <taxon>Streptomycetaceae</taxon>
        <taxon>Kitasatospora</taxon>
    </lineage>
</organism>
<dbReference type="Proteomes" id="UP000573327">
    <property type="component" value="Unassembled WGS sequence"/>
</dbReference>
<accession>A0A7W7SFJ2</accession>
<proteinExistence type="predicted"/>
<sequence>MSTPVLERPESPSIWVAADAADQARPRSRQRQLGASDLVCERRAAYIYHGWERTDHVVSPAAMLGTYIHEGLTTAARREFGWLVEKKVADAAIRGSIDVVQLDRVTARQLPRRLRPKVPADVITVEDIKTRTIYRWDEVLRYGATAGELRQVMTYARLLSTGGFSDDGGQRVLARLGPLRVERIRLRFICRDNGEEYIQEVPYDPEIAEEAVWWLERIADTEHPEEAHRTFLGPGIDAQCDFCPFATACWGQPAGGRPVQANIVHNDADVAMHLADYVNAHREWADADRVKKFVRRAVDGVKAGPYGRNVLAWQGEDKKAEEPDIRAMIEIFDSLDAPIPTVPDTDRMVKALVSAGIAVPLRTVTKKASRRIDVRAARE</sequence>
<dbReference type="InterPro" id="IPR011604">
    <property type="entry name" value="PDDEXK-like_dom_sf"/>
</dbReference>
<reference evidence="1 2" key="1">
    <citation type="submission" date="2020-08" db="EMBL/GenBank/DDBJ databases">
        <title>Sequencing the genomes of 1000 actinobacteria strains.</title>
        <authorList>
            <person name="Klenk H.-P."/>
        </authorList>
    </citation>
    <scope>NUCLEOTIDE SEQUENCE [LARGE SCALE GENOMIC DNA]</scope>
    <source>
        <strain evidence="1 2">DSM 44786</strain>
    </source>
</reference>
<dbReference type="RefSeq" id="WP_184919936.1">
    <property type="nucleotide sequence ID" value="NZ_JACHJR010000001.1"/>
</dbReference>
<evidence type="ECO:0000313" key="1">
    <source>
        <dbReference type="EMBL" id="MBB4949535.1"/>
    </source>
</evidence>
<evidence type="ECO:0008006" key="3">
    <source>
        <dbReference type="Google" id="ProtNLM"/>
    </source>
</evidence>
<name>A0A7W7SFJ2_9ACTN</name>
<dbReference type="EMBL" id="JACHJR010000001">
    <property type="protein sequence ID" value="MBB4949535.1"/>
    <property type="molecule type" value="Genomic_DNA"/>
</dbReference>